<organism evidence="2 3">
    <name type="scientific">Phytophthora palmivora</name>
    <dbReference type="NCBI Taxonomy" id="4796"/>
    <lineage>
        <taxon>Eukaryota</taxon>
        <taxon>Sar</taxon>
        <taxon>Stramenopiles</taxon>
        <taxon>Oomycota</taxon>
        <taxon>Peronosporomycetes</taxon>
        <taxon>Peronosporales</taxon>
        <taxon>Peronosporaceae</taxon>
        <taxon>Phytophthora</taxon>
    </lineage>
</organism>
<name>A0A2P4XMH8_9STRA</name>
<feature type="region of interest" description="Disordered" evidence="1">
    <location>
        <begin position="80"/>
        <end position="166"/>
    </location>
</feature>
<comment type="caution">
    <text evidence="2">The sequence shown here is derived from an EMBL/GenBank/DDBJ whole genome shotgun (WGS) entry which is preliminary data.</text>
</comment>
<evidence type="ECO:0000313" key="2">
    <source>
        <dbReference type="EMBL" id="POM66762.1"/>
    </source>
</evidence>
<sequence length="206" mass="22882">MQAQERYTLVKETPETSATKNERALVATGPPAPQDQDPNGNNGYFYCDRPCHNICQCRGLQKDLRDGRVKAGTVLPANFAFKGDSKRDHPYRNSKNWSQNQGRNMSNNNNDGGNNHRDENYGNRKRKHDGSDGKNRNPDQGQNRSLDSDSDDDDDDSAKRKVFRQQRRDTGLIAVATSINPSVNMTAQPMFSSTPSGLLTVGAHAT</sequence>
<reference evidence="2 3" key="1">
    <citation type="journal article" date="2017" name="Genome Biol. Evol.">
        <title>Phytophthora megakarya and P. palmivora, closely related causal agents of cacao black pod rot, underwent increases in genome sizes and gene numbers by different mechanisms.</title>
        <authorList>
            <person name="Ali S.S."/>
            <person name="Shao J."/>
            <person name="Lary D.J."/>
            <person name="Kronmiller B."/>
            <person name="Shen D."/>
            <person name="Strem M.D."/>
            <person name="Amoako-Attah I."/>
            <person name="Akrofi A.Y."/>
            <person name="Begoude B.A."/>
            <person name="Ten Hoopen G.M."/>
            <person name="Coulibaly K."/>
            <person name="Kebe B.I."/>
            <person name="Melnick R.L."/>
            <person name="Guiltinan M.J."/>
            <person name="Tyler B.M."/>
            <person name="Meinhardt L.W."/>
            <person name="Bailey B.A."/>
        </authorList>
    </citation>
    <scope>NUCLEOTIDE SEQUENCE [LARGE SCALE GENOMIC DNA]</scope>
    <source>
        <strain evidence="3">sbr112.9</strain>
    </source>
</reference>
<gene>
    <name evidence="2" type="ORF">PHPALM_17321</name>
</gene>
<feature type="region of interest" description="Disordered" evidence="1">
    <location>
        <begin position="1"/>
        <end position="41"/>
    </location>
</feature>
<evidence type="ECO:0000313" key="3">
    <source>
        <dbReference type="Proteomes" id="UP000237271"/>
    </source>
</evidence>
<dbReference type="OrthoDB" id="91303at2759"/>
<accession>A0A2P4XMH8</accession>
<feature type="compositionally biased region" description="Low complexity" evidence="1">
    <location>
        <begin position="98"/>
        <end position="113"/>
    </location>
</feature>
<dbReference type="AlphaFoldDB" id="A0A2P4XMH8"/>
<keyword evidence="3" id="KW-1185">Reference proteome</keyword>
<dbReference type="EMBL" id="NCKW01009536">
    <property type="protein sequence ID" value="POM66762.1"/>
    <property type="molecule type" value="Genomic_DNA"/>
</dbReference>
<dbReference type="Proteomes" id="UP000237271">
    <property type="component" value="Unassembled WGS sequence"/>
</dbReference>
<proteinExistence type="predicted"/>
<evidence type="ECO:0000256" key="1">
    <source>
        <dbReference type="SAM" id="MobiDB-lite"/>
    </source>
</evidence>
<protein>
    <submittedName>
        <fullName evidence="2">Uncharacterized protein</fullName>
    </submittedName>
</protein>